<evidence type="ECO:0000313" key="4">
    <source>
        <dbReference type="EMBL" id="RDI26260.1"/>
    </source>
</evidence>
<sequence>MAQIPTPPAGPARVRSERVLATPDELRDRLRQLGRAPAEVADPRLATVREIVARHALQRGGLLPALHDVQDALGCVPAEVVGEIALGFNLSRAEVHGVISYYHHFRSEPAGRHVLEVCRAEACQSMGADALWQHACEGLGLPEAGGTRPDGGMTLQPVYCLGLCAQSPAAMLDGRPHARLSPERLDRVMGACMATEVTA</sequence>
<dbReference type="NCBIfam" id="NF004638">
    <property type="entry name" value="PRK05988.1"/>
    <property type="match status" value="1"/>
</dbReference>
<dbReference type="EMBL" id="QQAV01000003">
    <property type="protein sequence ID" value="RDI26260.1"/>
    <property type="molecule type" value="Genomic_DNA"/>
</dbReference>
<dbReference type="Pfam" id="PF01257">
    <property type="entry name" value="2Fe-2S_thioredx"/>
    <property type="match status" value="1"/>
</dbReference>
<dbReference type="CDD" id="cd03081">
    <property type="entry name" value="TRX_Fd_NuoE_FDH_gamma"/>
    <property type="match status" value="1"/>
</dbReference>
<dbReference type="InterPro" id="IPR028431">
    <property type="entry name" value="NADP_DH_HndA-like"/>
</dbReference>
<comment type="caution">
    <text evidence="4">The sequence shown here is derived from an EMBL/GenBank/DDBJ whole genome shotgun (WGS) entry which is preliminary data.</text>
</comment>
<keyword evidence="2" id="KW-0408">Iron</keyword>
<dbReference type="OrthoDB" id="9807941at2"/>
<dbReference type="Proteomes" id="UP000255265">
    <property type="component" value="Unassembled WGS sequence"/>
</dbReference>
<evidence type="ECO:0000256" key="3">
    <source>
        <dbReference type="ARBA" id="ARBA00023014"/>
    </source>
</evidence>
<name>A0A370FHM6_9BURK</name>
<dbReference type="PANTHER" id="PTHR43342">
    <property type="entry name" value="NADH-QUINONE OXIDOREDUCTASE, E SUBUNIT"/>
    <property type="match status" value="1"/>
</dbReference>
<dbReference type="InterPro" id="IPR041921">
    <property type="entry name" value="NuoE_N"/>
</dbReference>
<reference evidence="4 5" key="1">
    <citation type="submission" date="2018-07" db="EMBL/GenBank/DDBJ databases">
        <title>Genomic Encyclopedia of Type Strains, Phase IV (KMG-IV): sequencing the most valuable type-strain genomes for metagenomic binning, comparative biology and taxonomic classification.</title>
        <authorList>
            <person name="Goeker M."/>
        </authorList>
    </citation>
    <scope>NUCLEOTIDE SEQUENCE [LARGE SCALE GENOMIC DNA]</scope>
    <source>
        <strain evidence="4 5">DSM 21352</strain>
    </source>
</reference>
<dbReference type="GO" id="GO:0046872">
    <property type="term" value="F:metal ion binding"/>
    <property type="evidence" value="ECO:0007669"/>
    <property type="project" value="UniProtKB-KW"/>
</dbReference>
<gene>
    <name evidence="4" type="ORF">DFR41_103420</name>
</gene>
<keyword evidence="5" id="KW-1185">Reference proteome</keyword>
<evidence type="ECO:0000313" key="5">
    <source>
        <dbReference type="Proteomes" id="UP000255265"/>
    </source>
</evidence>
<keyword evidence="3" id="KW-0411">Iron-sulfur</keyword>
<organism evidence="4 5">
    <name type="scientific">Pseudacidovorax intermedius</name>
    <dbReference type="NCBI Taxonomy" id="433924"/>
    <lineage>
        <taxon>Bacteria</taxon>
        <taxon>Pseudomonadati</taxon>
        <taxon>Pseudomonadota</taxon>
        <taxon>Betaproteobacteria</taxon>
        <taxon>Burkholderiales</taxon>
        <taxon>Comamonadaceae</taxon>
        <taxon>Pseudacidovorax</taxon>
    </lineage>
</organism>
<dbReference type="InterPro" id="IPR036249">
    <property type="entry name" value="Thioredoxin-like_sf"/>
</dbReference>
<proteinExistence type="predicted"/>
<keyword evidence="1" id="KW-0479">Metal-binding</keyword>
<dbReference type="RefSeq" id="WP_114802810.1">
    <property type="nucleotide sequence ID" value="NZ_QQAV01000003.1"/>
</dbReference>
<accession>A0A370FHM6</accession>
<dbReference type="Gene3D" id="1.10.10.1590">
    <property type="entry name" value="NADH-quinone oxidoreductase subunit E"/>
    <property type="match status" value="1"/>
</dbReference>
<dbReference type="SUPFAM" id="SSF52833">
    <property type="entry name" value="Thioredoxin-like"/>
    <property type="match status" value="1"/>
</dbReference>
<protein>
    <submittedName>
        <fullName evidence="4">Formate dehydrogenase gamma subunit</fullName>
    </submittedName>
</protein>
<dbReference type="AlphaFoldDB" id="A0A370FHM6"/>
<dbReference type="Gene3D" id="3.40.30.10">
    <property type="entry name" value="Glutaredoxin"/>
    <property type="match status" value="1"/>
</dbReference>
<evidence type="ECO:0000256" key="1">
    <source>
        <dbReference type="ARBA" id="ARBA00022723"/>
    </source>
</evidence>
<evidence type="ECO:0000256" key="2">
    <source>
        <dbReference type="ARBA" id="ARBA00023004"/>
    </source>
</evidence>
<dbReference type="GO" id="GO:0051536">
    <property type="term" value="F:iron-sulfur cluster binding"/>
    <property type="evidence" value="ECO:0007669"/>
    <property type="project" value="UniProtKB-KW"/>
</dbReference>
<dbReference type="PANTHER" id="PTHR43342:SF1">
    <property type="entry name" value="BIFURCATING [FEFE] HYDROGENASE GAMMA SUBUNIT"/>
    <property type="match status" value="1"/>
</dbReference>